<dbReference type="InterPro" id="IPR010663">
    <property type="entry name" value="Znf_FPG/IleRS"/>
</dbReference>
<dbReference type="InterPro" id="IPR015887">
    <property type="entry name" value="DNA_glyclase_Znf_dom_DNA_BS"/>
</dbReference>
<dbReference type="PANTHER" id="PTHR22993">
    <property type="entry name" value="FORMAMIDOPYRIMIDINE-DNA GLYCOSYLASE"/>
    <property type="match status" value="1"/>
</dbReference>
<dbReference type="PROSITE" id="PS01242">
    <property type="entry name" value="ZF_FPG_1"/>
    <property type="match status" value="1"/>
</dbReference>
<proteinExistence type="inferred from homology"/>
<keyword evidence="7 15" id="KW-0378">Hydrolase</keyword>
<evidence type="ECO:0000259" key="16">
    <source>
        <dbReference type="PROSITE" id="PS51066"/>
    </source>
</evidence>
<comment type="catalytic activity">
    <reaction evidence="1 15">
        <text>Hydrolysis of DNA containing ring-opened 7-methylguanine residues, releasing 2,6-diamino-4-hydroxy-5-(N-methyl)formamidopyrimidine.</text>
        <dbReference type="EC" id="3.2.2.23"/>
    </reaction>
</comment>
<keyword evidence="5 15" id="KW-0227">DNA damage</keyword>
<evidence type="ECO:0000256" key="7">
    <source>
        <dbReference type="ARBA" id="ARBA00022801"/>
    </source>
</evidence>
<feature type="binding site" evidence="15">
    <location>
        <position position="90"/>
    </location>
    <ligand>
        <name>DNA</name>
        <dbReference type="ChEBI" id="CHEBI:16991"/>
    </ligand>
</feature>
<dbReference type="GO" id="GO:0003684">
    <property type="term" value="F:damaged DNA binding"/>
    <property type="evidence" value="ECO:0007669"/>
    <property type="project" value="InterPro"/>
</dbReference>
<keyword evidence="12 15" id="KW-0511">Multifunctional enzyme</keyword>
<dbReference type="PROSITE" id="PS51068">
    <property type="entry name" value="FPG_CAT"/>
    <property type="match status" value="1"/>
</dbReference>
<gene>
    <name evidence="15" type="primary">mutM</name>
    <name evidence="15" type="synonym">fpg</name>
    <name evidence="18" type="ORF">NVI5450_2948</name>
</gene>
<keyword evidence="11 15" id="KW-0456">Lyase</keyword>
<feature type="active site" description="Proton donor; for beta-elimination activity" evidence="15">
    <location>
        <position position="57"/>
    </location>
</feature>
<keyword evidence="13 15" id="KW-0326">Glycosidase</keyword>
<dbReference type="InterPro" id="IPR015886">
    <property type="entry name" value="H2TH_FPG"/>
</dbReference>
<comment type="similarity">
    <text evidence="2 15">Belongs to the FPG family.</text>
</comment>
<dbReference type="SUPFAM" id="SSF81624">
    <property type="entry name" value="N-terminal domain of MutM-like DNA repair proteins"/>
    <property type="match status" value="1"/>
</dbReference>
<evidence type="ECO:0000256" key="14">
    <source>
        <dbReference type="ARBA" id="ARBA00044632"/>
    </source>
</evidence>
<dbReference type="Proteomes" id="UP000183794">
    <property type="component" value="Unassembled WGS sequence"/>
</dbReference>
<dbReference type="HAMAP" id="MF_00103">
    <property type="entry name" value="Fapy_DNA_glycosyl"/>
    <property type="match status" value="1"/>
</dbReference>
<comment type="catalytic activity">
    <reaction evidence="14 15">
        <text>2'-deoxyribonucleotide-(2'-deoxyribose 5'-phosphate)-2'-deoxyribonucleotide-DNA = a 3'-end 2'-deoxyribonucleotide-(2,3-dehydro-2,3-deoxyribose 5'-phosphate)-DNA + a 5'-end 5'-phospho-2'-deoxyribonucleoside-DNA + H(+)</text>
        <dbReference type="Rhea" id="RHEA:66592"/>
        <dbReference type="Rhea" id="RHEA-COMP:13180"/>
        <dbReference type="Rhea" id="RHEA-COMP:16897"/>
        <dbReference type="Rhea" id="RHEA-COMP:17067"/>
        <dbReference type="ChEBI" id="CHEBI:15378"/>
        <dbReference type="ChEBI" id="CHEBI:136412"/>
        <dbReference type="ChEBI" id="CHEBI:157695"/>
        <dbReference type="ChEBI" id="CHEBI:167181"/>
        <dbReference type="EC" id="4.2.99.18"/>
    </reaction>
</comment>
<evidence type="ECO:0000256" key="12">
    <source>
        <dbReference type="ARBA" id="ARBA00023268"/>
    </source>
</evidence>
<dbReference type="FunFam" id="3.20.190.10:FF:000001">
    <property type="entry name" value="Formamidopyrimidine-DNA glycosylase"/>
    <property type="match status" value="1"/>
</dbReference>
<dbReference type="GO" id="GO:0008270">
    <property type="term" value="F:zinc ion binding"/>
    <property type="evidence" value="ECO:0007669"/>
    <property type="project" value="UniProtKB-UniRule"/>
</dbReference>
<dbReference type="SMART" id="SM00898">
    <property type="entry name" value="Fapy_DNA_glyco"/>
    <property type="match status" value="1"/>
</dbReference>
<feature type="binding site" evidence="15">
    <location>
        <position position="151"/>
    </location>
    <ligand>
        <name>DNA</name>
        <dbReference type="ChEBI" id="CHEBI:16991"/>
    </ligand>
</feature>
<feature type="active site" description="Proton donor" evidence="15">
    <location>
        <position position="3"/>
    </location>
</feature>
<accession>A0A1L0BNL5</accession>
<name>A0A1L0BNL5_9GAMM</name>
<dbReference type="EMBL" id="FPLD01000077">
    <property type="protein sequence ID" value="SGZ05730.1"/>
    <property type="molecule type" value="Genomic_DNA"/>
</dbReference>
<protein>
    <recommendedName>
        <fullName evidence="15">Formamidopyrimidine-DNA glycosylase</fullName>
        <shortName evidence="15">Fapy-DNA glycosylase</shortName>
        <ecNumber evidence="15">3.2.2.23</ecNumber>
    </recommendedName>
    <alternativeName>
        <fullName evidence="15">DNA-(apurinic or apyrimidinic site) lyase MutM</fullName>
        <shortName evidence="15">AP lyase MutM</shortName>
        <ecNumber evidence="15">4.2.99.18</ecNumber>
    </alternativeName>
</protein>
<evidence type="ECO:0000256" key="5">
    <source>
        <dbReference type="ARBA" id="ARBA00022763"/>
    </source>
</evidence>
<dbReference type="PANTHER" id="PTHR22993:SF9">
    <property type="entry name" value="FORMAMIDOPYRIMIDINE-DNA GLYCOSYLASE"/>
    <property type="match status" value="1"/>
</dbReference>
<dbReference type="InterPro" id="IPR010979">
    <property type="entry name" value="Ribosomal_uS13-like_H2TH"/>
</dbReference>
<sequence length="270" mass="29898">MPELPEVEVSRQGIAPYLENAQITKIVVRNAQLRWPVPIALQDAVGCTVLSVRRRAKYLLLETEKGTIIIHLGMSGSLRVLDSTVAVEKHDHVDIVLNSGKCLRLNDPRRFGSVLWQVGDVLEHKLLAKLGPEPLTSEFTAQRLFERSRARKVPVKSFLMDNHVVVGVGNIYANEALFSAGISPKRAAGNVSLQRYKVLVEEVKQVLAKAIEQGGTTLKDFTQTDGKPGYFVQELQVYGKGGKPCPKCGEVLQAVKIGQRNTIYCNQCQR</sequence>
<evidence type="ECO:0000256" key="9">
    <source>
        <dbReference type="ARBA" id="ARBA00023125"/>
    </source>
</evidence>
<dbReference type="EC" id="3.2.2.23" evidence="15"/>
<dbReference type="EC" id="4.2.99.18" evidence="15"/>
<dbReference type="InterPro" id="IPR000214">
    <property type="entry name" value="Znf_DNA_glyclase/AP_lyase"/>
</dbReference>
<dbReference type="NCBIfam" id="TIGR00577">
    <property type="entry name" value="fpg"/>
    <property type="match status" value="1"/>
</dbReference>
<keyword evidence="9 15" id="KW-0238">DNA-binding</keyword>
<dbReference type="Pfam" id="PF01149">
    <property type="entry name" value="Fapy_DNA_glyco"/>
    <property type="match status" value="1"/>
</dbReference>
<reference evidence="18 19" key="1">
    <citation type="submission" date="2016-11" db="EMBL/GenBank/DDBJ databases">
        <authorList>
            <person name="Jaros S."/>
            <person name="Januszkiewicz K."/>
            <person name="Wedrychowicz H."/>
        </authorList>
    </citation>
    <scope>NUCLEOTIDE SEQUENCE [LARGE SCALE GENOMIC DNA]</scope>
    <source>
        <strain evidence="18">NVI 5450</strain>
    </source>
</reference>
<keyword evidence="6 15" id="KW-0863">Zinc-finger</keyword>
<keyword evidence="4 15" id="KW-0479">Metal-binding</keyword>
<evidence type="ECO:0000256" key="6">
    <source>
        <dbReference type="ARBA" id="ARBA00022771"/>
    </source>
</evidence>
<feature type="active site" description="Proton donor; for delta-elimination activity" evidence="15">
    <location>
        <position position="260"/>
    </location>
</feature>
<dbReference type="InterPro" id="IPR035937">
    <property type="entry name" value="FPG_N"/>
</dbReference>
<feature type="binding site" evidence="15">
    <location>
        <position position="109"/>
    </location>
    <ligand>
        <name>DNA</name>
        <dbReference type="ChEBI" id="CHEBI:16991"/>
    </ligand>
</feature>
<dbReference type="Gene3D" id="1.10.8.50">
    <property type="match status" value="1"/>
</dbReference>
<evidence type="ECO:0000256" key="4">
    <source>
        <dbReference type="ARBA" id="ARBA00022723"/>
    </source>
</evidence>
<dbReference type="GO" id="GO:0006284">
    <property type="term" value="P:base-excision repair"/>
    <property type="evidence" value="ECO:0007669"/>
    <property type="project" value="InterPro"/>
</dbReference>
<dbReference type="InterPro" id="IPR020629">
    <property type="entry name" value="FPG_Glyclase"/>
</dbReference>
<feature type="active site" description="Schiff-base intermediate with DNA" evidence="15">
    <location>
        <position position="2"/>
    </location>
</feature>
<evidence type="ECO:0000256" key="1">
    <source>
        <dbReference type="ARBA" id="ARBA00001668"/>
    </source>
</evidence>
<dbReference type="FunFam" id="1.10.8.50:FF:000003">
    <property type="entry name" value="Formamidopyrimidine-DNA glycosylase"/>
    <property type="match status" value="1"/>
</dbReference>
<comment type="function">
    <text evidence="15">Involved in base excision repair of DNA damaged by oxidation or by mutagenic agents. Acts as DNA glycosylase that recognizes and removes damaged bases. Has a preference for oxidized purines, such as 7,8-dihydro-8-oxoguanine (8-oxoG). Has AP (apurinic/apyrimidinic) lyase activity and introduces nicks in the DNA strand. Cleaves the DNA backbone by beta-delta elimination to generate a single-strand break at the site of the removed base with both 3'- and 5'-phosphates.</text>
</comment>
<evidence type="ECO:0000313" key="19">
    <source>
        <dbReference type="Proteomes" id="UP000183794"/>
    </source>
</evidence>
<evidence type="ECO:0000256" key="3">
    <source>
        <dbReference type="ARBA" id="ARBA00011245"/>
    </source>
</evidence>
<dbReference type="NCBIfam" id="NF002211">
    <property type="entry name" value="PRK01103.1"/>
    <property type="match status" value="1"/>
</dbReference>
<comment type="subunit">
    <text evidence="3 15">Monomer.</text>
</comment>
<dbReference type="AlphaFoldDB" id="A0A1L0BNL5"/>
<dbReference type="Pfam" id="PF06831">
    <property type="entry name" value="H2TH"/>
    <property type="match status" value="1"/>
</dbReference>
<evidence type="ECO:0000313" key="18">
    <source>
        <dbReference type="EMBL" id="SGZ05730.1"/>
    </source>
</evidence>
<dbReference type="SUPFAM" id="SSF46946">
    <property type="entry name" value="S13-like H2TH domain"/>
    <property type="match status" value="1"/>
</dbReference>
<evidence type="ECO:0000256" key="11">
    <source>
        <dbReference type="ARBA" id="ARBA00023239"/>
    </source>
</evidence>
<dbReference type="InterPro" id="IPR012319">
    <property type="entry name" value="FPG_cat"/>
</dbReference>
<evidence type="ECO:0000256" key="15">
    <source>
        <dbReference type="HAMAP-Rule" id="MF_00103"/>
    </source>
</evidence>
<feature type="domain" description="FPG-type" evidence="16">
    <location>
        <begin position="236"/>
        <end position="270"/>
    </location>
</feature>
<evidence type="ECO:0000256" key="8">
    <source>
        <dbReference type="ARBA" id="ARBA00022833"/>
    </source>
</evidence>
<dbReference type="PROSITE" id="PS51066">
    <property type="entry name" value="ZF_FPG_2"/>
    <property type="match status" value="1"/>
</dbReference>
<dbReference type="CDD" id="cd08966">
    <property type="entry name" value="EcFpg-like_N"/>
    <property type="match status" value="1"/>
</dbReference>
<dbReference type="Pfam" id="PF06827">
    <property type="entry name" value="zf-FPG_IleRS"/>
    <property type="match status" value="1"/>
</dbReference>
<evidence type="ECO:0000256" key="13">
    <source>
        <dbReference type="ARBA" id="ARBA00023295"/>
    </source>
</evidence>
<feature type="domain" description="Formamidopyrimidine-DNA glycosylase catalytic" evidence="17">
    <location>
        <begin position="2"/>
        <end position="112"/>
    </location>
</feature>
<dbReference type="SUPFAM" id="SSF57716">
    <property type="entry name" value="Glucocorticoid receptor-like (DNA-binding domain)"/>
    <property type="match status" value="1"/>
</dbReference>
<organism evidence="18 19">
    <name type="scientific">Moritella viscosa</name>
    <dbReference type="NCBI Taxonomy" id="80854"/>
    <lineage>
        <taxon>Bacteria</taxon>
        <taxon>Pseudomonadati</taxon>
        <taxon>Pseudomonadota</taxon>
        <taxon>Gammaproteobacteria</taxon>
        <taxon>Alteromonadales</taxon>
        <taxon>Moritellaceae</taxon>
        <taxon>Moritella</taxon>
    </lineage>
</organism>
<comment type="cofactor">
    <cofactor evidence="15">
        <name>Zn(2+)</name>
        <dbReference type="ChEBI" id="CHEBI:29105"/>
    </cofactor>
    <text evidence="15">Binds 1 zinc ion per subunit.</text>
</comment>
<evidence type="ECO:0000256" key="10">
    <source>
        <dbReference type="ARBA" id="ARBA00023204"/>
    </source>
</evidence>
<dbReference type="GO" id="GO:0140078">
    <property type="term" value="F:class I DNA-(apurinic or apyrimidinic site) endonuclease activity"/>
    <property type="evidence" value="ECO:0007669"/>
    <property type="project" value="UniProtKB-EC"/>
</dbReference>
<keyword evidence="8 15" id="KW-0862">Zinc</keyword>
<dbReference type="OrthoDB" id="9800855at2"/>
<evidence type="ECO:0000259" key="17">
    <source>
        <dbReference type="PROSITE" id="PS51068"/>
    </source>
</evidence>
<evidence type="ECO:0000256" key="2">
    <source>
        <dbReference type="ARBA" id="ARBA00009409"/>
    </source>
</evidence>
<dbReference type="GO" id="GO:0034039">
    <property type="term" value="F:8-oxo-7,8-dihydroguanine DNA N-glycosylase activity"/>
    <property type="evidence" value="ECO:0007669"/>
    <property type="project" value="TreeGrafter"/>
</dbReference>
<dbReference type="Gene3D" id="3.20.190.10">
    <property type="entry name" value="MutM-like, N-terminal"/>
    <property type="match status" value="1"/>
</dbReference>
<keyword evidence="10 15" id="KW-0234">DNA repair</keyword>
<dbReference type="SMART" id="SM01232">
    <property type="entry name" value="H2TH"/>
    <property type="match status" value="1"/>
</dbReference>
<dbReference type="RefSeq" id="WP_075497444.1">
    <property type="nucleotide sequence ID" value="NZ_CAWRBC010000074.1"/>
</dbReference>